<dbReference type="EMBL" id="JBHUIJ010000005">
    <property type="protein sequence ID" value="MFD2236787.1"/>
    <property type="molecule type" value="Genomic_DNA"/>
</dbReference>
<sequence length="75" mass="8423">MKIARRLAVFTGLLLAAIPALLWIYQTAQFGGMGWDISRMSADRVVATLAKAFLFATVATLIVTGDWLRIWKRIR</sequence>
<gene>
    <name evidence="2" type="ORF">ACFSKQ_04825</name>
</gene>
<keyword evidence="1" id="KW-0472">Membrane</keyword>
<comment type="caution">
    <text evidence="2">The sequence shown here is derived from an EMBL/GenBank/DDBJ whole genome shotgun (WGS) entry which is preliminary data.</text>
</comment>
<proteinExistence type="predicted"/>
<protein>
    <submittedName>
        <fullName evidence="2">Uncharacterized protein</fullName>
    </submittedName>
</protein>
<organism evidence="2 3">
    <name type="scientific">Aureimonas populi</name>
    <dbReference type="NCBI Taxonomy" id="1701758"/>
    <lineage>
        <taxon>Bacteria</taxon>
        <taxon>Pseudomonadati</taxon>
        <taxon>Pseudomonadota</taxon>
        <taxon>Alphaproteobacteria</taxon>
        <taxon>Hyphomicrobiales</taxon>
        <taxon>Aurantimonadaceae</taxon>
        <taxon>Aureimonas</taxon>
    </lineage>
</organism>
<keyword evidence="1" id="KW-0812">Transmembrane</keyword>
<dbReference type="RefSeq" id="WP_209739861.1">
    <property type="nucleotide sequence ID" value="NZ_CP072611.1"/>
</dbReference>
<feature type="transmembrane region" description="Helical" evidence="1">
    <location>
        <begin position="45"/>
        <end position="68"/>
    </location>
</feature>
<evidence type="ECO:0000313" key="3">
    <source>
        <dbReference type="Proteomes" id="UP001597371"/>
    </source>
</evidence>
<feature type="transmembrane region" description="Helical" evidence="1">
    <location>
        <begin position="7"/>
        <end position="25"/>
    </location>
</feature>
<name>A0ABW5CJK1_9HYPH</name>
<keyword evidence="1" id="KW-1133">Transmembrane helix</keyword>
<reference evidence="3" key="1">
    <citation type="journal article" date="2019" name="Int. J. Syst. Evol. Microbiol.">
        <title>The Global Catalogue of Microorganisms (GCM) 10K type strain sequencing project: providing services to taxonomists for standard genome sequencing and annotation.</title>
        <authorList>
            <consortium name="The Broad Institute Genomics Platform"/>
            <consortium name="The Broad Institute Genome Sequencing Center for Infectious Disease"/>
            <person name="Wu L."/>
            <person name="Ma J."/>
        </authorList>
    </citation>
    <scope>NUCLEOTIDE SEQUENCE [LARGE SCALE GENOMIC DNA]</scope>
    <source>
        <strain evidence="3">ZS-35-S2</strain>
    </source>
</reference>
<keyword evidence="3" id="KW-1185">Reference proteome</keyword>
<dbReference type="Proteomes" id="UP001597371">
    <property type="component" value="Unassembled WGS sequence"/>
</dbReference>
<evidence type="ECO:0000313" key="2">
    <source>
        <dbReference type="EMBL" id="MFD2236787.1"/>
    </source>
</evidence>
<accession>A0ABW5CJK1</accession>
<evidence type="ECO:0000256" key="1">
    <source>
        <dbReference type="SAM" id="Phobius"/>
    </source>
</evidence>